<feature type="compositionally biased region" description="Low complexity" evidence="1">
    <location>
        <begin position="21"/>
        <end position="35"/>
    </location>
</feature>
<evidence type="ECO:0000256" key="1">
    <source>
        <dbReference type="SAM" id="MobiDB-lite"/>
    </source>
</evidence>
<evidence type="ECO:0000256" key="2">
    <source>
        <dbReference type="SAM" id="SignalP"/>
    </source>
</evidence>
<dbReference type="EMBL" id="JBHTMK010000055">
    <property type="protein sequence ID" value="MFD1372238.1"/>
    <property type="molecule type" value="Genomic_DNA"/>
</dbReference>
<feature type="chain" id="PRO_5045929489" evidence="2">
    <location>
        <begin position="25"/>
        <end position="177"/>
    </location>
</feature>
<accession>A0ABW4AQK0</accession>
<comment type="caution">
    <text evidence="3">The sequence shown here is derived from an EMBL/GenBank/DDBJ whole genome shotgun (WGS) entry which is preliminary data.</text>
</comment>
<feature type="compositionally biased region" description="Low complexity" evidence="1">
    <location>
        <begin position="42"/>
        <end position="61"/>
    </location>
</feature>
<feature type="signal peptide" evidence="2">
    <location>
        <begin position="1"/>
        <end position="24"/>
    </location>
</feature>
<reference evidence="4" key="1">
    <citation type="journal article" date="2019" name="Int. J. Syst. Evol. Microbiol.">
        <title>The Global Catalogue of Microorganisms (GCM) 10K type strain sequencing project: providing services to taxonomists for standard genome sequencing and annotation.</title>
        <authorList>
            <consortium name="The Broad Institute Genomics Platform"/>
            <consortium name="The Broad Institute Genome Sequencing Center for Infectious Disease"/>
            <person name="Wu L."/>
            <person name="Ma J."/>
        </authorList>
    </citation>
    <scope>NUCLEOTIDE SEQUENCE [LARGE SCALE GENOMIC DNA]</scope>
    <source>
        <strain evidence="4">CCM 7526</strain>
    </source>
</reference>
<organism evidence="3 4">
    <name type="scientific">Actinoplanes sichuanensis</name>
    <dbReference type="NCBI Taxonomy" id="512349"/>
    <lineage>
        <taxon>Bacteria</taxon>
        <taxon>Bacillati</taxon>
        <taxon>Actinomycetota</taxon>
        <taxon>Actinomycetes</taxon>
        <taxon>Micromonosporales</taxon>
        <taxon>Micromonosporaceae</taxon>
        <taxon>Actinoplanes</taxon>
    </lineage>
</organism>
<keyword evidence="2" id="KW-0732">Signal</keyword>
<dbReference type="Proteomes" id="UP001597183">
    <property type="component" value="Unassembled WGS sequence"/>
</dbReference>
<dbReference type="PROSITE" id="PS51257">
    <property type="entry name" value="PROKAR_LIPOPROTEIN"/>
    <property type="match status" value="1"/>
</dbReference>
<gene>
    <name evidence="3" type="ORF">ACFQ5G_43540</name>
</gene>
<protein>
    <submittedName>
        <fullName evidence="3">Uncharacterized protein</fullName>
    </submittedName>
</protein>
<evidence type="ECO:0000313" key="4">
    <source>
        <dbReference type="Proteomes" id="UP001597183"/>
    </source>
</evidence>
<keyword evidence="4" id="KW-1185">Reference proteome</keyword>
<evidence type="ECO:0000313" key="3">
    <source>
        <dbReference type="EMBL" id="MFD1372238.1"/>
    </source>
</evidence>
<name>A0ABW4AQK0_9ACTN</name>
<dbReference type="RefSeq" id="WP_317796324.1">
    <property type="nucleotide sequence ID" value="NZ_AP028461.1"/>
</dbReference>
<sequence length="177" mass="17434">MPKSYTSIVLATLLLAGLAGCTNGEPKSAPSSPAASIPPSPAASTPSSPDPSSSAPATAGSPPVAAAFPLTVSRQGGFAGVDDHAEIAADGSVTLTGGGKPAEKTSLPAASVEKLSRWVTSPEFTAGSGKSDLPVCNDGFEYKIATAAASVTVHDCGRPHGEPIDSILAIVTPLLNA</sequence>
<feature type="region of interest" description="Disordered" evidence="1">
    <location>
        <begin position="21"/>
        <end position="61"/>
    </location>
</feature>
<proteinExistence type="predicted"/>